<dbReference type="RefSeq" id="WP_218253856.1">
    <property type="nucleotide sequence ID" value="NZ_JABXWD010000501.1"/>
</dbReference>
<proteinExistence type="predicted"/>
<sequence>MLEFISKSHDQTVAIGQMLGKLLKSGESVFVVGDFGCGKTTLIKGIAENFGLKQEAITSASFTIIAEYDTDIPFYHIDLYRLEDVEAIYNCGVFECLGGEGVAVVEWADRLDGHFNADIYITITHVEPHGEQSLRRLVIEGMDEKDWNNL</sequence>
<keyword evidence="4" id="KW-0479">Metal-binding</keyword>
<comment type="caution">
    <text evidence="8">The sequence shown here is derived from an EMBL/GenBank/DDBJ whole genome shotgun (WGS) entry which is preliminary data.</text>
</comment>
<dbReference type="NCBIfam" id="TIGR00150">
    <property type="entry name" value="T6A_YjeE"/>
    <property type="match status" value="1"/>
</dbReference>
<dbReference type="PANTHER" id="PTHR33540:SF2">
    <property type="entry name" value="TRNA THREONYLCARBAMOYLADENOSINE BIOSYNTHESIS PROTEIN TSAE"/>
    <property type="match status" value="1"/>
</dbReference>
<gene>
    <name evidence="8" type="primary">tsaE</name>
    <name evidence="8" type="ORF">HWQ67_16865</name>
</gene>
<protein>
    <submittedName>
        <fullName evidence="8">tRNA (Adenosine(37)-N6)-threonylcarbamoyltransferase complex ATPase subunit type 1 TsaE</fullName>
    </submittedName>
</protein>
<evidence type="ECO:0000256" key="7">
    <source>
        <dbReference type="ARBA" id="ARBA00022842"/>
    </source>
</evidence>
<evidence type="ECO:0000256" key="5">
    <source>
        <dbReference type="ARBA" id="ARBA00022741"/>
    </source>
</evidence>
<dbReference type="InterPro" id="IPR003442">
    <property type="entry name" value="T6A_TsaE"/>
</dbReference>
<keyword evidence="5" id="KW-0547">Nucleotide-binding</keyword>
<accession>A0ABS6S327</accession>
<reference evidence="8 9" key="1">
    <citation type="journal article" date="2020" name="J Geophys Res Biogeosci">
        <title>Magnetotaxis as an Adaptation to Enable Bacterial Shuttling of Microbial Sulfur and Sulfur Cycling Across Aquatic Oxic#Anoxic Interfaces.</title>
        <authorList>
            <person name="Li J."/>
            <person name="Liu P."/>
            <person name="Wang J."/>
            <person name="Roberts A.P."/>
            <person name="Pan Y."/>
        </authorList>
    </citation>
    <scope>NUCLEOTIDE SEQUENCE [LARGE SCALE GENOMIC DNA]</scope>
    <source>
        <strain evidence="8 9">MYR-1_YQ</strain>
    </source>
</reference>
<evidence type="ECO:0000313" key="8">
    <source>
        <dbReference type="EMBL" id="MBV6343251.1"/>
    </source>
</evidence>
<evidence type="ECO:0000256" key="2">
    <source>
        <dbReference type="ARBA" id="ARBA00022490"/>
    </source>
</evidence>
<dbReference type="EMBL" id="JABXWD010000501">
    <property type="protein sequence ID" value="MBV6343251.1"/>
    <property type="molecule type" value="Genomic_DNA"/>
</dbReference>
<evidence type="ECO:0000256" key="1">
    <source>
        <dbReference type="ARBA" id="ARBA00004496"/>
    </source>
</evidence>
<dbReference type="Pfam" id="PF02367">
    <property type="entry name" value="TsaE"/>
    <property type="match status" value="1"/>
</dbReference>
<name>A0ABS6S327_9BACT</name>
<dbReference type="PANTHER" id="PTHR33540">
    <property type="entry name" value="TRNA THREONYLCARBAMOYLADENOSINE BIOSYNTHESIS PROTEIN TSAE"/>
    <property type="match status" value="1"/>
</dbReference>
<organism evidence="8 9">
    <name type="scientific">Candidatus Magnetobacterium casense</name>
    <dbReference type="NCBI Taxonomy" id="1455061"/>
    <lineage>
        <taxon>Bacteria</taxon>
        <taxon>Pseudomonadati</taxon>
        <taxon>Nitrospirota</taxon>
        <taxon>Thermodesulfovibrionia</taxon>
        <taxon>Thermodesulfovibrionales</taxon>
        <taxon>Candidatus Magnetobacteriaceae</taxon>
        <taxon>Candidatus Magnetobacterium</taxon>
    </lineage>
</organism>
<evidence type="ECO:0000256" key="3">
    <source>
        <dbReference type="ARBA" id="ARBA00022694"/>
    </source>
</evidence>
<keyword evidence="6" id="KW-0067">ATP-binding</keyword>
<evidence type="ECO:0000313" key="9">
    <source>
        <dbReference type="Proteomes" id="UP001196980"/>
    </source>
</evidence>
<dbReference type="Proteomes" id="UP001196980">
    <property type="component" value="Unassembled WGS sequence"/>
</dbReference>
<evidence type="ECO:0000256" key="6">
    <source>
        <dbReference type="ARBA" id="ARBA00022840"/>
    </source>
</evidence>
<comment type="subcellular location">
    <subcellularLocation>
        <location evidence="1">Cytoplasm</location>
    </subcellularLocation>
</comment>
<evidence type="ECO:0000256" key="4">
    <source>
        <dbReference type="ARBA" id="ARBA00022723"/>
    </source>
</evidence>
<keyword evidence="7" id="KW-0460">Magnesium</keyword>
<keyword evidence="2" id="KW-0963">Cytoplasm</keyword>
<keyword evidence="3" id="KW-0819">tRNA processing</keyword>
<keyword evidence="9" id="KW-1185">Reference proteome</keyword>